<dbReference type="Pfam" id="PF01144">
    <property type="entry name" value="CoA_trans"/>
    <property type="match status" value="1"/>
</dbReference>
<protein>
    <submittedName>
        <fullName evidence="2">CoA-transferase</fullName>
        <ecNumber evidence="2">2.8.3.-</ecNumber>
    </submittedName>
</protein>
<reference evidence="2 3" key="1">
    <citation type="submission" date="2023-04" db="EMBL/GenBank/DDBJ databases">
        <title>Antarctic isolates genomes.</title>
        <authorList>
            <person name="Dimov S.G."/>
        </authorList>
    </citation>
    <scope>NUCLEOTIDE SEQUENCE [LARGE SCALE GENOMIC DNA]</scope>
    <source>
        <strain evidence="2 3">AL19</strain>
    </source>
</reference>
<dbReference type="EC" id="2.8.3.-" evidence="2"/>
<dbReference type="SUPFAM" id="SSF100950">
    <property type="entry name" value="NagB/RpiA/CoA transferase-like"/>
    <property type="match status" value="1"/>
</dbReference>
<evidence type="ECO:0000313" key="2">
    <source>
        <dbReference type="EMBL" id="MDI3234300.1"/>
    </source>
</evidence>
<dbReference type="Gene3D" id="3.40.1080.10">
    <property type="entry name" value="Glutaconate Coenzyme A-transferase"/>
    <property type="match status" value="1"/>
</dbReference>
<keyword evidence="3" id="KW-1185">Reference proteome</keyword>
<dbReference type="PANTHER" id="PTHR13707">
    <property type="entry name" value="KETOACID-COENZYME A TRANSFERASE"/>
    <property type="match status" value="1"/>
</dbReference>
<dbReference type="GO" id="GO:0016740">
    <property type="term" value="F:transferase activity"/>
    <property type="evidence" value="ECO:0007669"/>
    <property type="project" value="UniProtKB-KW"/>
</dbReference>
<keyword evidence="1" id="KW-0812">Transmembrane</keyword>
<proteinExistence type="predicted"/>
<feature type="transmembrane region" description="Helical" evidence="1">
    <location>
        <begin position="55"/>
        <end position="76"/>
    </location>
</feature>
<sequence length="179" mass="19790">MELVIILLALSLLMFVAYRGFSVILFAPICALFAVLLTNPDWVLPFFSNIFMEKMVGFIKAYFPVFLLGAIFGKVVEMSGIAESIAKSIIRMIGTKRVVIIMEHVNKYGESKVKTSCTLLLTGSQVVNRLITDKAVFDFTESGMVLIEALNGLIVEDIRAVTEANFTASPELERMPVGE</sequence>
<dbReference type="InterPro" id="IPR004165">
    <property type="entry name" value="CoA_trans_fam_I"/>
</dbReference>
<dbReference type="EMBL" id="JASBQV010000004">
    <property type="protein sequence ID" value="MDI3234300.1"/>
    <property type="molecule type" value="Genomic_DNA"/>
</dbReference>
<organism evidence="2 3">
    <name type="scientific">Exiguobacterium antarcticum</name>
    <dbReference type="NCBI Taxonomy" id="132920"/>
    <lineage>
        <taxon>Bacteria</taxon>
        <taxon>Bacillati</taxon>
        <taxon>Bacillota</taxon>
        <taxon>Bacilli</taxon>
        <taxon>Bacillales</taxon>
        <taxon>Bacillales Family XII. Incertae Sedis</taxon>
        <taxon>Exiguobacterium</taxon>
    </lineage>
</organism>
<name>A0ABT6R025_9BACL</name>
<evidence type="ECO:0000313" key="3">
    <source>
        <dbReference type="Proteomes" id="UP001243286"/>
    </source>
</evidence>
<comment type="caution">
    <text evidence="2">The sequence shown here is derived from an EMBL/GenBank/DDBJ whole genome shotgun (WGS) entry which is preliminary data.</text>
</comment>
<keyword evidence="1" id="KW-0472">Membrane</keyword>
<accession>A0ABT6R025</accession>
<dbReference type="InterPro" id="IPR037171">
    <property type="entry name" value="NagB/RpiA_transferase-like"/>
</dbReference>
<evidence type="ECO:0000256" key="1">
    <source>
        <dbReference type="SAM" id="Phobius"/>
    </source>
</evidence>
<dbReference type="Proteomes" id="UP001243286">
    <property type="component" value="Unassembled WGS sequence"/>
</dbReference>
<keyword evidence="2" id="KW-0808">Transferase</keyword>
<gene>
    <name evidence="2" type="ORF">QK289_04705</name>
</gene>
<dbReference type="PANTHER" id="PTHR13707:SF57">
    <property type="entry name" value="SUCCINYL-COA:3-KETOACID COENZYME A TRANSFERASE SUBUNIT B-RELATED"/>
    <property type="match status" value="1"/>
</dbReference>
<keyword evidence="1" id="KW-1133">Transmembrane helix</keyword>